<reference evidence="2 3" key="1">
    <citation type="submission" date="2019-07" db="EMBL/GenBank/DDBJ databases">
        <title>Annotation for the trematode Paragonimus westermani.</title>
        <authorList>
            <person name="Choi Y.-J."/>
        </authorList>
    </citation>
    <scope>NUCLEOTIDE SEQUENCE [LARGE SCALE GENOMIC DNA]</scope>
    <source>
        <strain evidence="2">180907_Pwestermani</strain>
    </source>
</reference>
<comment type="caution">
    <text evidence="2">The sequence shown here is derived from an EMBL/GenBank/DDBJ whole genome shotgun (WGS) entry which is preliminary data.</text>
</comment>
<feature type="compositionally biased region" description="Polar residues" evidence="1">
    <location>
        <begin position="98"/>
        <end position="108"/>
    </location>
</feature>
<accession>A0A8T0DFA9</accession>
<feature type="region of interest" description="Disordered" evidence="1">
    <location>
        <begin position="98"/>
        <end position="128"/>
    </location>
</feature>
<proteinExistence type="predicted"/>
<evidence type="ECO:0000313" key="2">
    <source>
        <dbReference type="EMBL" id="KAF8566473.1"/>
    </source>
</evidence>
<protein>
    <submittedName>
        <fullName evidence="2">Uncharacterized protein</fullName>
    </submittedName>
</protein>
<dbReference type="AlphaFoldDB" id="A0A8T0DFA9"/>
<name>A0A8T0DFA9_9TREM</name>
<evidence type="ECO:0000256" key="1">
    <source>
        <dbReference type="SAM" id="MobiDB-lite"/>
    </source>
</evidence>
<dbReference type="EMBL" id="JTDF01005064">
    <property type="protein sequence ID" value="KAF8566473.1"/>
    <property type="molecule type" value="Genomic_DNA"/>
</dbReference>
<evidence type="ECO:0000313" key="3">
    <source>
        <dbReference type="Proteomes" id="UP000699462"/>
    </source>
</evidence>
<sequence length="128" mass="14406">MVRFGHLEIASSPKWGVCIASDLDQTGVMSANGVKWVSGTVARRRGHVLYELAVYGKKETHHVNHIRRRNPNICDRPEDISELPPNILLFELPTNMAESNPEENTAQENHILDTRHSGRTPAPIRHPT</sequence>
<gene>
    <name evidence="2" type="ORF">P879_01768</name>
</gene>
<dbReference type="Proteomes" id="UP000699462">
    <property type="component" value="Unassembled WGS sequence"/>
</dbReference>
<organism evidence="2 3">
    <name type="scientific">Paragonimus westermani</name>
    <dbReference type="NCBI Taxonomy" id="34504"/>
    <lineage>
        <taxon>Eukaryota</taxon>
        <taxon>Metazoa</taxon>
        <taxon>Spiralia</taxon>
        <taxon>Lophotrochozoa</taxon>
        <taxon>Platyhelminthes</taxon>
        <taxon>Trematoda</taxon>
        <taxon>Digenea</taxon>
        <taxon>Plagiorchiida</taxon>
        <taxon>Troglotremata</taxon>
        <taxon>Troglotrematidae</taxon>
        <taxon>Paragonimus</taxon>
    </lineage>
</organism>
<keyword evidence="3" id="KW-1185">Reference proteome</keyword>